<feature type="domain" description="GST C-terminal" evidence="2">
    <location>
        <begin position="83"/>
        <end position="197"/>
    </location>
</feature>
<dbReference type="InterPro" id="IPR010987">
    <property type="entry name" value="Glutathione-S-Trfase_C-like"/>
</dbReference>
<dbReference type="InterPro" id="IPR004046">
    <property type="entry name" value="GST_C"/>
</dbReference>
<dbReference type="InterPro" id="IPR040079">
    <property type="entry name" value="Glutathione_S-Trfase"/>
</dbReference>
<sequence length="200" mass="22891">MMKIYSGPLCIFGHACRIVMQEKTIEHETVYAKPGEMVEHLAELNPYGETPILQDRDLVLYGATLINEYLDERLPHPPLMPIDPVGRGKARLVIADIHRDWLKNVQRSMDLGTKLDKKTTDLIRDGLTAMAIQLEGKKYVLGEEFTLVDCYVGPLLWRLPMFNLKLPKQAKRLEDYGNRIFARPSFAKSLSEPEKEIRGI</sequence>
<dbReference type="InterPro" id="IPR050983">
    <property type="entry name" value="GST_Omega/HSP26"/>
</dbReference>
<evidence type="ECO:0000259" key="1">
    <source>
        <dbReference type="PROSITE" id="PS50404"/>
    </source>
</evidence>
<dbReference type="SFLD" id="SFLDS00019">
    <property type="entry name" value="Glutathione_Transferase_(cytos"/>
    <property type="match status" value="1"/>
</dbReference>
<dbReference type="EMBL" id="CZRL01000007">
    <property type="protein sequence ID" value="CUS49802.1"/>
    <property type="molecule type" value="Genomic_DNA"/>
</dbReference>
<dbReference type="Pfam" id="PF00043">
    <property type="entry name" value="GST_C"/>
    <property type="match status" value="1"/>
</dbReference>
<dbReference type="PROSITE" id="PS50405">
    <property type="entry name" value="GST_CTER"/>
    <property type="match status" value="1"/>
</dbReference>
<dbReference type="SUPFAM" id="SSF52833">
    <property type="entry name" value="Thioredoxin-like"/>
    <property type="match status" value="1"/>
</dbReference>
<dbReference type="PANTHER" id="PTHR43968:SF6">
    <property type="entry name" value="GLUTATHIONE S-TRANSFERASE OMEGA"/>
    <property type="match status" value="1"/>
</dbReference>
<dbReference type="PANTHER" id="PTHR43968">
    <property type="match status" value="1"/>
</dbReference>
<dbReference type="InterPro" id="IPR036282">
    <property type="entry name" value="Glutathione-S-Trfase_C_sf"/>
</dbReference>
<evidence type="ECO:0000313" key="3">
    <source>
        <dbReference type="EMBL" id="CUS49802.1"/>
    </source>
</evidence>
<name>A0A170PQE5_9ZZZZ</name>
<dbReference type="AlphaFoldDB" id="A0A170PQE5"/>
<dbReference type="GO" id="GO:0005737">
    <property type="term" value="C:cytoplasm"/>
    <property type="evidence" value="ECO:0007669"/>
    <property type="project" value="TreeGrafter"/>
</dbReference>
<dbReference type="SUPFAM" id="SSF47616">
    <property type="entry name" value="GST C-terminal domain-like"/>
    <property type="match status" value="1"/>
</dbReference>
<proteinExistence type="predicted"/>
<dbReference type="SFLD" id="SFLDG00358">
    <property type="entry name" value="Main_(cytGST)"/>
    <property type="match status" value="1"/>
</dbReference>
<dbReference type="PROSITE" id="PS50404">
    <property type="entry name" value="GST_NTER"/>
    <property type="match status" value="1"/>
</dbReference>
<feature type="domain" description="GST N-terminal" evidence="1">
    <location>
        <begin position="1"/>
        <end position="78"/>
    </location>
</feature>
<dbReference type="Gene3D" id="1.20.1050.10">
    <property type="match status" value="1"/>
</dbReference>
<organism evidence="3">
    <name type="scientific">hydrothermal vent metagenome</name>
    <dbReference type="NCBI Taxonomy" id="652676"/>
    <lineage>
        <taxon>unclassified sequences</taxon>
        <taxon>metagenomes</taxon>
        <taxon>ecological metagenomes</taxon>
    </lineage>
</organism>
<reference evidence="3" key="1">
    <citation type="submission" date="2015-10" db="EMBL/GenBank/DDBJ databases">
        <authorList>
            <person name="Gilbert D.G."/>
        </authorList>
    </citation>
    <scope>NUCLEOTIDE SEQUENCE</scope>
</reference>
<gene>
    <name evidence="3" type="ORF">MGWOODY_XGa386</name>
</gene>
<evidence type="ECO:0000259" key="2">
    <source>
        <dbReference type="PROSITE" id="PS50405"/>
    </source>
</evidence>
<protein>
    <submittedName>
        <fullName evidence="3">Stringent starvation protein A</fullName>
    </submittedName>
</protein>
<dbReference type="InterPro" id="IPR004045">
    <property type="entry name" value="Glutathione_S-Trfase_N"/>
</dbReference>
<accession>A0A170PQE5</accession>
<dbReference type="Gene3D" id="3.40.30.10">
    <property type="entry name" value="Glutaredoxin"/>
    <property type="match status" value="1"/>
</dbReference>
<dbReference type="InterPro" id="IPR036249">
    <property type="entry name" value="Thioredoxin-like_sf"/>
</dbReference>
<dbReference type="Pfam" id="PF13417">
    <property type="entry name" value="GST_N_3"/>
    <property type="match status" value="1"/>
</dbReference>